<comment type="subcellular location">
    <subcellularLocation>
        <location evidence="1">Cell membrane</location>
        <topology evidence="1">Multi-pass membrane protein</topology>
    </subcellularLocation>
</comment>
<dbReference type="GO" id="GO:0005886">
    <property type="term" value="C:plasma membrane"/>
    <property type="evidence" value="ECO:0007669"/>
    <property type="project" value="UniProtKB-SubCell"/>
</dbReference>
<feature type="transmembrane region" description="Helical" evidence="6">
    <location>
        <begin position="313"/>
        <end position="332"/>
    </location>
</feature>
<feature type="transmembrane region" description="Helical" evidence="6">
    <location>
        <begin position="443"/>
        <end position="467"/>
    </location>
</feature>
<evidence type="ECO:0000256" key="3">
    <source>
        <dbReference type="ARBA" id="ARBA00022692"/>
    </source>
</evidence>
<evidence type="ECO:0000256" key="1">
    <source>
        <dbReference type="ARBA" id="ARBA00004651"/>
    </source>
</evidence>
<evidence type="ECO:0008006" key="11">
    <source>
        <dbReference type="Google" id="ProtNLM"/>
    </source>
</evidence>
<dbReference type="RefSeq" id="WP_112744841.1">
    <property type="nucleotide sequence ID" value="NZ_QMFY01000001.1"/>
</dbReference>
<evidence type="ECO:0000313" key="9">
    <source>
        <dbReference type="EMBL" id="RAW02624.1"/>
    </source>
</evidence>
<gene>
    <name evidence="9" type="ORF">DQQ10_00490</name>
</gene>
<feature type="transmembrane region" description="Helical" evidence="6">
    <location>
        <begin position="780"/>
        <end position="802"/>
    </location>
</feature>
<dbReference type="PANTHER" id="PTHR30572">
    <property type="entry name" value="MEMBRANE COMPONENT OF TRANSPORTER-RELATED"/>
    <property type="match status" value="1"/>
</dbReference>
<feature type="domain" description="MacB-like periplasmic core" evidence="8">
    <location>
        <begin position="20"/>
        <end position="245"/>
    </location>
</feature>
<organism evidence="9 10">
    <name type="scientific">Pseudochryseolinea flava</name>
    <dbReference type="NCBI Taxonomy" id="2059302"/>
    <lineage>
        <taxon>Bacteria</taxon>
        <taxon>Pseudomonadati</taxon>
        <taxon>Bacteroidota</taxon>
        <taxon>Cytophagia</taxon>
        <taxon>Cytophagales</taxon>
        <taxon>Fulvivirgaceae</taxon>
        <taxon>Pseudochryseolinea</taxon>
    </lineage>
</organism>
<dbReference type="Proteomes" id="UP000251889">
    <property type="component" value="Unassembled WGS sequence"/>
</dbReference>
<dbReference type="InterPro" id="IPR050250">
    <property type="entry name" value="Macrolide_Exporter_MacB"/>
</dbReference>
<feature type="transmembrane region" description="Helical" evidence="6">
    <location>
        <begin position="398"/>
        <end position="422"/>
    </location>
</feature>
<evidence type="ECO:0000313" key="10">
    <source>
        <dbReference type="Proteomes" id="UP000251889"/>
    </source>
</evidence>
<dbReference type="Pfam" id="PF12704">
    <property type="entry name" value="MacB_PCD"/>
    <property type="match status" value="2"/>
</dbReference>
<dbReference type="AlphaFoldDB" id="A0A364Y6A1"/>
<keyword evidence="4 6" id="KW-1133">Transmembrane helix</keyword>
<dbReference type="EMBL" id="QMFY01000001">
    <property type="protein sequence ID" value="RAW02624.1"/>
    <property type="molecule type" value="Genomic_DNA"/>
</dbReference>
<feature type="transmembrane region" description="Helical" evidence="6">
    <location>
        <begin position="748"/>
        <end position="768"/>
    </location>
</feature>
<feature type="transmembrane region" description="Helical" evidence="6">
    <location>
        <begin position="353"/>
        <end position="378"/>
    </location>
</feature>
<evidence type="ECO:0000256" key="5">
    <source>
        <dbReference type="ARBA" id="ARBA00023136"/>
    </source>
</evidence>
<proteinExistence type="predicted"/>
<dbReference type="PANTHER" id="PTHR30572:SF18">
    <property type="entry name" value="ABC-TYPE MACROLIDE FAMILY EXPORT SYSTEM PERMEASE COMPONENT 2"/>
    <property type="match status" value="1"/>
</dbReference>
<feature type="domain" description="MacB-like periplasmic core" evidence="8">
    <location>
        <begin position="450"/>
        <end position="650"/>
    </location>
</feature>
<name>A0A364Y6A1_9BACT</name>
<dbReference type="InterPro" id="IPR003838">
    <property type="entry name" value="ABC3_permease_C"/>
</dbReference>
<feature type="transmembrane region" description="Helical" evidence="6">
    <location>
        <begin position="21"/>
        <end position="41"/>
    </location>
</feature>
<keyword evidence="3 6" id="KW-0812">Transmembrane</keyword>
<sequence>MFRYFAVLFFRNLRRQKLFSTINILGLTAGIVSTIMIYLYVQFEKSYDRFHTHADNIYRVNQTFIWGENDDNQFASLGPGVATALKIELPEAKEVTRLHPPGNFLVSNAENKNDIRTFDEDKILCADSNFFSVFAFPLLKGNAKTALKHPNTVVLTASAAKKYFDDNNPIGKLLIFEAKGQKTTVEVTGVVADGPANSYIEFDMLFSMMSLPRIQFSNDHWLWTTFETFVLLDEKANIASIEERLLKMPRKYAEATLKNGMHQTFDEYEQSGKKWELFLQPFTAIHLYSNNVYNRLNEVGNITTVNVLNGVEIFIILLSCINFMNLSTAQYTKRIKESSIRKVLGSDKFQLSLHFFAEALMYCLISALIAMCVVQLLLPIFNFMSGVQLSFDVFENPQMLLLVAVLVVIMSLLSGSYPAIFLSKFSAVETMKGKLRTGKGGQSIRNGLVILQFVISMVMIVFTVVVFDQIKFLGQKDIGFKRENLMVINNAEWATNNESFVNELANIPGVVDVSYNTSVPPNLYDGDQFGAVGSDKYIPINYTKADEDYVPTLGLKMLYGRNFSKDMPADSSRVILNENAISALGWALDESVLGKKIDYVGKHFEVVGIIKDFNYWSLEVPIQPMAIFHSKSSLYATHKRFIAIRTKSAQEVNLQEIVAATQTKWEKFSGTNPFRYSFVDDDFAADYLSQKRFGGVLSIFAGLAILIASLGLLGMIIYNLEQRTKEIGIRKVVGASTINIWALMIKNYLYLMLAAFALSVPFCVWLLNKWLSNFYHRIDITAWPFIVAMGSILITALVITSYHVAKAAQMNPVNVLKDE</sequence>
<dbReference type="GO" id="GO:0022857">
    <property type="term" value="F:transmembrane transporter activity"/>
    <property type="evidence" value="ECO:0007669"/>
    <property type="project" value="TreeGrafter"/>
</dbReference>
<evidence type="ECO:0000256" key="4">
    <source>
        <dbReference type="ARBA" id="ARBA00022989"/>
    </source>
</evidence>
<keyword evidence="2" id="KW-1003">Cell membrane</keyword>
<feature type="transmembrane region" description="Helical" evidence="6">
    <location>
        <begin position="696"/>
        <end position="720"/>
    </location>
</feature>
<comment type="caution">
    <text evidence="9">The sequence shown here is derived from an EMBL/GenBank/DDBJ whole genome shotgun (WGS) entry which is preliminary data.</text>
</comment>
<evidence type="ECO:0000256" key="6">
    <source>
        <dbReference type="SAM" id="Phobius"/>
    </source>
</evidence>
<dbReference type="Pfam" id="PF02687">
    <property type="entry name" value="FtsX"/>
    <property type="match status" value="2"/>
</dbReference>
<evidence type="ECO:0000259" key="7">
    <source>
        <dbReference type="Pfam" id="PF02687"/>
    </source>
</evidence>
<accession>A0A364Y6A1</accession>
<keyword evidence="5 6" id="KW-0472">Membrane</keyword>
<feature type="domain" description="ABC3 transporter permease C-terminal" evidence="7">
    <location>
        <begin position="313"/>
        <end position="426"/>
    </location>
</feature>
<feature type="domain" description="ABC3 transporter permease C-terminal" evidence="7">
    <location>
        <begin position="699"/>
        <end position="812"/>
    </location>
</feature>
<keyword evidence="10" id="KW-1185">Reference proteome</keyword>
<evidence type="ECO:0000256" key="2">
    <source>
        <dbReference type="ARBA" id="ARBA00022475"/>
    </source>
</evidence>
<dbReference type="OrthoDB" id="5933722at2"/>
<dbReference type="InterPro" id="IPR025857">
    <property type="entry name" value="MacB_PCD"/>
</dbReference>
<protein>
    <recommendedName>
        <fullName evidence="11">ABC transporter permease</fullName>
    </recommendedName>
</protein>
<evidence type="ECO:0000259" key="8">
    <source>
        <dbReference type="Pfam" id="PF12704"/>
    </source>
</evidence>
<reference evidence="9 10" key="1">
    <citation type="submission" date="2018-06" db="EMBL/GenBank/DDBJ databases">
        <title>Chryseolinea flavus sp. nov., a member of the phylum Bacteroidetes isolated from soil.</title>
        <authorList>
            <person name="Li Y."/>
            <person name="Wang J."/>
        </authorList>
    </citation>
    <scope>NUCLEOTIDE SEQUENCE [LARGE SCALE GENOMIC DNA]</scope>
    <source>
        <strain evidence="9 10">SDU1-6</strain>
    </source>
</reference>